<dbReference type="STRING" id="1454201.NMS_2306"/>
<evidence type="ECO:0000313" key="3">
    <source>
        <dbReference type="Proteomes" id="UP000031760"/>
    </source>
</evidence>
<dbReference type="Proteomes" id="UP000031760">
    <property type="component" value="Chromosome"/>
</dbReference>
<feature type="domain" description="Amine oxidase" evidence="1">
    <location>
        <begin position="14"/>
        <end position="405"/>
    </location>
</feature>
<dbReference type="KEGG" id="nmf:NMS_2306"/>
<dbReference type="Gene3D" id="3.50.50.60">
    <property type="entry name" value="FAD/NAD(P)-binding domain"/>
    <property type="match status" value="1"/>
</dbReference>
<name>W8VSL8_9FLAO</name>
<accession>W8VSL8</accession>
<dbReference type="SUPFAM" id="SSF51905">
    <property type="entry name" value="FAD/NAD(P)-binding domain"/>
    <property type="match status" value="1"/>
</dbReference>
<gene>
    <name evidence="2" type="ORF">NMS_2306</name>
</gene>
<dbReference type="Pfam" id="PF01593">
    <property type="entry name" value="Amino_oxidase"/>
    <property type="match status" value="1"/>
</dbReference>
<dbReference type="RefSeq" id="WP_041496800.1">
    <property type="nucleotide sequence ID" value="NZ_AP014548.1"/>
</dbReference>
<dbReference type="OrthoDB" id="9767561at2"/>
<keyword evidence="3" id="KW-1185">Reference proteome</keyword>
<evidence type="ECO:0000313" key="2">
    <source>
        <dbReference type="EMBL" id="BAO56315.1"/>
    </source>
</evidence>
<organism evidence="2 3">
    <name type="scientific">Nonlabens marinus S1-08</name>
    <dbReference type="NCBI Taxonomy" id="1454201"/>
    <lineage>
        <taxon>Bacteria</taxon>
        <taxon>Pseudomonadati</taxon>
        <taxon>Bacteroidota</taxon>
        <taxon>Flavobacteriia</taxon>
        <taxon>Flavobacteriales</taxon>
        <taxon>Flavobacteriaceae</taxon>
        <taxon>Nonlabens</taxon>
    </lineage>
</organism>
<reference evidence="2 3" key="1">
    <citation type="journal article" date="2014" name="Proc. Natl. Acad. Sci. U.S.A.">
        <title>Functional characterization of flavobacteria rhodopsins reveals a unique class of light-driven chloride pump in bacteria.</title>
        <authorList>
            <person name="Yoshizawa S."/>
            <person name="Kumagai Y."/>
            <person name="Kim H."/>
            <person name="Ogura Y."/>
            <person name="Hayashi T."/>
            <person name="Iwasaki W."/>
            <person name="DeLong E.F."/>
            <person name="Kogure K."/>
        </authorList>
    </citation>
    <scope>NUCLEOTIDE SEQUENCE [LARGE SCALE GENOMIC DNA]</scope>
    <source>
        <strain evidence="2 3">S1-08</strain>
    </source>
</reference>
<dbReference type="InterPro" id="IPR002937">
    <property type="entry name" value="Amino_oxidase"/>
</dbReference>
<dbReference type="AlphaFoldDB" id="W8VSL8"/>
<dbReference type="InterPro" id="IPR036188">
    <property type="entry name" value="FAD/NAD-bd_sf"/>
</dbReference>
<dbReference type="HOGENOM" id="CLU_039679_0_0_10"/>
<dbReference type="PANTHER" id="PTHR42841">
    <property type="entry name" value="AMINE OXIDASE"/>
    <property type="match status" value="1"/>
</dbReference>
<protein>
    <submittedName>
        <fullName evidence="2">Probable oxidoreductase</fullName>
    </submittedName>
</protein>
<sequence length="415" mass="45612">MQQSPKVTIIGAGVSGLCAAIALKNAGITAQIIEAQSSLGGRVQTTLKDNLILDHGFQVLLDSYPAAQKYLDLKTLDLVKFAPGAIIYKGGKSTKVGDPTRDASFLWATAFSSIGSIKDKLKMFSLSRKLKQKSLKSIFEAKEISTLEYLKQEGFSEKIIENFFKPFYAGIFLETELSTSSRMFEFVFKMFSEGSATLPSTGIAAISIQLARQLEEGQIQLNSSASRVQGSKITMDDGTQVHSDYTIIAGQADRLIPNLPISNLQWHEVTVLYFKTNHKGFGKPIIGLVADKGTLTNNFHFLQDLFKGHDNVISVSVVKAHEHEEHELAARVRMELKEYCHIDLGEVIEVKKIKKALPNLRNINYCMESTETQLTDHIYLAGDHLSNGSLNAAMLNGEVAAQAVIDKIEGKVLVG</sequence>
<dbReference type="EMBL" id="AP014548">
    <property type="protein sequence ID" value="BAO56315.1"/>
    <property type="molecule type" value="Genomic_DNA"/>
</dbReference>
<proteinExistence type="predicted"/>
<evidence type="ECO:0000259" key="1">
    <source>
        <dbReference type="Pfam" id="PF01593"/>
    </source>
</evidence>
<dbReference type="GO" id="GO:0016491">
    <property type="term" value="F:oxidoreductase activity"/>
    <property type="evidence" value="ECO:0007669"/>
    <property type="project" value="InterPro"/>
</dbReference>